<evidence type="ECO:0000259" key="9">
    <source>
        <dbReference type="Pfam" id="PF03828"/>
    </source>
</evidence>
<feature type="compositionally biased region" description="Basic and acidic residues" evidence="8">
    <location>
        <begin position="1229"/>
        <end position="1240"/>
    </location>
</feature>
<feature type="compositionally biased region" description="Gly residues" evidence="8">
    <location>
        <begin position="898"/>
        <end position="907"/>
    </location>
</feature>
<dbReference type="GO" id="GO:0031123">
    <property type="term" value="P:RNA 3'-end processing"/>
    <property type="evidence" value="ECO:0007669"/>
    <property type="project" value="TreeGrafter"/>
</dbReference>
<accession>A0A9N9ARV8</accession>
<dbReference type="GO" id="GO:0010605">
    <property type="term" value="P:negative regulation of macromolecule metabolic process"/>
    <property type="evidence" value="ECO:0007669"/>
    <property type="project" value="UniProtKB-ARBA"/>
</dbReference>
<keyword evidence="5" id="KW-0808">Transferase</keyword>
<keyword evidence="7" id="KW-0460">Magnesium</keyword>
<evidence type="ECO:0000256" key="6">
    <source>
        <dbReference type="ARBA" id="ARBA00022723"/>
    </source>
</evidence>
<dbReference type="InterPro" id="IPR002058">
    <property type="entry name" value="PAP_assoc"/>
</dbReference>
<feature type="compositionally biased region" description="Polar residues" evidence="8">
    <location>
        <begin position="645"/>
        <end position="655"/>
    </location>
</feature>
<evidence type="ECO:0000256" key="5">
    <source>
        <dbReference type="ARBA" id="ARBA00022679"/>
    </source>
</evidence>
<feature type="compositionally biased region" description="Low complexity" evidence="8">
    <location>
        <begin position="798"/>
        <end position="808"/>
    </location>
</feature>
<dbReference type="PANTHER" id="PTHR12271:SF113">
    <property type="entry name" value="POLY(A) RNA POLYMERASE CID11"/>
    <property type="match status" value="1"/>
</dbReference>
<feature type="region of interest" description="Disordered" evidence="8">
    <location>
        <begin position="1253"/>
        <end position="1272"/>
    </location>
</feature>
<dbReference type="InterPro" id="IPR054708">
    <property type="entry name" value="MTPAP-like_central"/>
</dbReference>
<dbReference type="Gene3D" id="1.10.1410.10">
    <property type="match status" value="1"/>
</dbReference>
<dbReference type="Gene3D" id="3.30.460.10">
    <property type="entry name" value="Beta Polymerase, domain 2"/>
    <property type="match status" value="1"/>
</dbReference>
<dbReference type="OrthoDB" id="2274644at2759"/>
<feature type="region of interest" description="Disordered" evidence="8">
    <location>
        <begin position="1342"/>
        <end position="1450"/>
    </location>
</feature>
<evidence type="ECO:0000256" key="1">
    <source>
        <dbReference type="ARBA" id="ARBA00001936"/>
    </source>
</evidence>
<evidence type="ECO:0000256" key="8">
    <source>
        <dbReference type="SAM" id="MobiDB-lite"/>
    </source>
</evidence>
<dbReference type="EMBL" id="CAJVPJ010000589">
    <property type="protein sequence ID" value="CAG8540441.1"/>
    <property type="molecule type" value="Genomic_DNA"/>
</dbReference>
<feature type="region of interest" description="Disordered" evidence="8">
    <location>
        <begin position="1200"/>
        <end position="1246"/>
    </location>
</feature>
<dbReference type="PANTHER" id="PTHR12271">
    <property type="entry name" value="POLY A POLYMERASE CID PAP -RELATED"/>
    <property type="match status" value="1"/>
</dbReference>
<proteinExistence type="inferred from homology"/>
<name>A0A9N9ARV8_9GLOM</name>
<feature type="compositionally biased region" description="Low complexity" evidence="8">
    <location>
        <begin position="908"/>
        <end position="937"/>
    </location>
</feature>
<dbReference type="GO" id="GO:0046872">
    <property type="term" value="F:metal ion binding"/>
    <property type="evidence" value="ECO:0007669"/>
    <property type="project" value="UniProtKB-KW"/>
</dbReference>
<dbReference type="GO" id="GO:1990817">
    <property type="term" value="F:poly(A) RNA polymerase activity"/>
    <property type="evidence" value="ECO:0007669"/>
    <property type="project" value="UniProtKB-EC"/>
</dbReference>
<evidence type="ECO:0000259" key="10">
    <source>
        <dbReference type="Pfam" id="PF22600"/>
    </source>
</evidence>
<comment type="cofactor">
    <cofactor evidence="1">
        <name>Mn(2+)</name>
        <dbReference type="ChEBI" id="CHEBI:29035"/>
    </cofactor>
</comment>
<comment type="similarity">
    <text evidence="3">Belongs to the DNA polymerase type-B-like family.</text>
</comment>
<feature type="domain" description="Poly(A) RNA polymerase mitochondrial-like central palm" evidence="10">
    <location>
        <begin position="100"/>
        <end position="231"/>
    </location>
</feature>
<feature type="compositionally biased region" description="Basic and acidic residues" evidence="8">
    <location>
        <begin position="1069"/>
        <end position="1098"/>
    </location>
</feature>
<dbReference type="EC" id="2.7.7.19" evidence="4"/>
<evidence type="ECO:0000256" key="2">
    <source>
        <dbReference type="ARBA" id="ARBA00001946"/>
    </source>
</evidence>
<feature type="region of interest" description="Disordered" evidence="8">
    <location>
        <begin position="1037"/>
        <end position="1150"/>
    </location>
</feature>
<keyword evidence="6" id="KW-0479">Metal-binding</keyword>
<feature type="region of interest" description="Disordered" evidence="8">
    <location>
        <begin position="645"/>
        <end position="710"/>
    </location>
</feature>
<evidence type="ECO:0000313" key="12">
    <source>
        <dbReference type="Proteomes" id="UP000789572"/>
    </source>
</evidence>
<dbReference type="Pfam" id="PF22600">
    <property type="entry name" value="MTPAP-like_central"/>
    <property type="match status" value="1"/>
</dbReference>
<dbReference type="Pfam" id="PF03828">
    <property type="entry name" value="PAP_assoc"/>
    <property type="match status" value="1"/>
</dbReference>
<feature type="compositionally biased region" description="Low complexity" evidence="8">
    <location>
        <begin position="1427"/>
        <end position="1442"/>
    </location>
</feature>
<dbReference type="SUPFAM" id="SSF81301">
    <property type="entry name" value="Nucleotidyltransferase"/>
    <property type="match status" value="1"/>
</dbReference>
<feature type="compositionally biased region" description="Basic and acidic residues" evidence="8">
    <location>
        <begin position="872"/>
        <end position="886"/>
    </location>
</feature>
<feature type="domain" description="PAP-associated" evidence="9">
    <location>
        <begin position="322"/>
        <end position="378"/>
    </location>
</feature>
<sequence>MPYIYSNRNSRFPHDGIIIAQEQASYMNLSSIKDNVLIIPGTQLQLFNSFETAGLGNDCNESIGDKKDGQLHGNNDNVCTNGNNLIELPITLPVTASDQLSIDILNLFEELLPTEESYKRRLEFVEKIRRMLKEESQGHDVDVHLFGSSVNDLGTLSSDVDLCITTTSPELKSVQNLAKILKKHNINEVVTVPKAKVPIVRLWDSETRLACDMNINNTLALHNTRLIKTYVSIDQRVRPLTMIVRHWAAKRVLNDAAKGGTLSTYTWTCMVLNFLQMREPPILPVLHQMSPKGEPIMVNGENAAFCEDVERFKDFGAPNRETLGGLLFAFFRRFAYEFDYQHHVISLRHGKYLTKESKGWHVGPDWRLLCVEEPFNTSRNLGNSADIVCVYGLIREFRRACNKLYENVSLDLCCEQYIPPKGEYGWYPGVGRGKWNSSASGGMKKGQQQNNYWNKYNGYHYGYQYGQQNRQNDNTNAYKDGYMNGWSFHNTSDSKLDGGDLESEKKQIEDSVTSTATTVTSVASVTSTPSPVFLQNNDETRHLDMHFDTQSDTQLDISSHQTSELSVSRKGSYQSMQYESEIECEHEEIVDGSCHIQQYAKDEGWNGKNQFNRQDDNVLEFQYFAPEKSQDKEQDILFKHTDTNVSYQSQKTSQFQKRESKQDSMQMTGRITRTNEQQNGDNRNGLTQSNGQNRRNNQQHHKQNQNNQGQRRLSYSIQHGNNYAEHNNRYHTQQQKEGIKGNEQGAYVVYNTNGCESNQRHSNNFDQNNNASNIQDTVYSHSHTPSLNEQKQHYGHNTFPTTPFQTQTLSAPPKRPYSAHMPFHDEQRTPQMSTPSVQTNQRSNETDEPSISRRRSGGQQQQPTGMKFGIGKGEKSTNENNGREENQLFEQWRANGNNGNGNSGRGNMGNYSKNNSSGNNSSGNNNSDYGYSNNYQNPIHSHSNPSTHVHANTYTNAPPSLTTTQTHPSSSAQGTNYKQVKPALHPIQPPAYSSTSHPTSPIYFSPRPNPSTTSPSSAAPVTSTTYVKARYVLPSVSYPHQEDLNSRNGDNGNGNGIAGPNTNAGGKRKNVDNMGKKGNAGEKKNGIGRASEKERDNNFENGVCGQRQHGQSENGRQQQMGNNTGGNKNKKRNQWSHNKNNNSQNNNYYNNVTQNKVNVTSNLGNFAHGNHNELVYIPTGSTFSYSQYSVNNSVQADVNVQSAPNNSPSYEVSGNRYNGNDGQGIQKGDINHSKKQDRGNGRVAMNQRDVYNFGRRGNNANNSNNSSNFNAHNSAQSFCQNIQQFAPDQHMPLLLSSARNSIIDDNVDINNNASSDHQSAHTEDVFVNSTADSSRMVNLAIGNGRRHNNNGQGGGRPNEHNDGNQPRGQGTEGKSKRRAKKNARNGSAQKNSIRRDETSTSQSSLHSNGNYISYPNNAIKKPAPYHNNNTSNNNFSKTINKNATNSPSYARSQPTSLIMMTTTNNTQPSHPFTTPSVYNNMASNQFTHVQSSNSTSSNTDSMSSNAIETIGQSLNQSYGRGGRGARNAGNRRASEQK</sequence>
<keyword evidence="12" id="KW-1185">Reference proteome</keyword>
<dbReference type="SUPFAM" id="SSF81631">
    <property type="entry name" value="PAP/OAS1 substrate-binding domain"/>
    <property type="match status" value="1"/>
</dbReference>
<feature type="region of interest" description="Disordered" evidence="8">
    <location>
        <begin position="787"/>
        <end position="1021"/>
    </location>
</feature>
<dbReference type="CDD" id="cd05402">
    <property type="entry name" value="NT_PAP_TUTase"/>
    <property type="match status" value="1"/>
</dbReference>
<feature type="region of interest" description="Disordered" evidence="8">
    <location>
        <begin position="1512"/>
        <end position="1537"/>
    </location>
</feature>
<reference evidence="11" key="1">
    <citation type="submission" date="2021-06" db="EMBL/GenBank/DDBJ databases">
        <authorList>
            <person name="Kallberg Y."/>
            <person name="Tangrot J."/>
            <person name="Rosling A."/>
        </authorList>
    </citation>
    <scope>NUCLEOTIDE SEQUENCE</scope>
    <source>
        <strain evidence="11">IA702</strain>
    </source>
</reference>
<gene>
    <name evidence="11" type="ORF">POCULU_LOCUS4508</name>
</gene>
<evidence type="ECO:0000256" key="4">
    <source>
        <dbReference type="ARBA" id="ARBA00012388"/>
    </source>
</evidence>
<feature type="compositionally biased region" description="Low complexity" evidence="8">
    <location>
        <begin position="1114"/>
        <end position="1127"/>
    </location>
</feature>
<feature type="compositionally biased region" description="Low complexity" evidence="8">
    <location>
        <begin position="1138"/>
        <end position="1150"/>
    </location>
</feature>
<feature type="compositionally biased region" description="Polar residues" evidence="8">
    <location>
        <begin position="938"/>
        <end position="978"/>
    </location>
</feature>
<dbReference type="InterPro" id="IPR043519">
    <property type="entry name" value="NT_sf"/>
</dbReference>
<comment type="cofactor">
    <cofactor evidence="2">
        <name>Mg(2+)</name>
        <dbReference type="ChEBI" id="CHEBI:18420"/>
    </cofactor>
</comment>
<evidence type="ECO:0000256" key="3">
    <source>
        <dbReference type="ARBA" id="ARBA00008593"/>
    </source>
</evidence>
<evidence type="ECO:0000256" key="7">
    <source>
        <dbReference type="ARBA" id="ARBA00022842"/>
    </source>
</evidence>
<organism evidence="11 12">
    <name type="scientific">Paraglomus occultum</name>
    <dbReference type="NCBI Taxonomy" id="144539"/>
    <lineage>
        <taxon>Eukaryota</taxon>
        <taxon>Fungi</taxon>
        <taxon>Fungi incertae sedis</taxon>
        <taxon>Mucoromycota</taxon>
        <taxon>Glomeromycotina</taxon>
        <taxon>Glomeromycetes</taxon>
        <taxon>Paraglomerales</taxon>
        <taxon>Paraglomeraceae</taxon>
        <taxon>Paraglomus</taxon>
    </lineage>
</organism>
<comment type="caution">
    <text evidence="11">The sequence shown here is derived from an EMBL/GenBank/DDBJ whole genome shotgun (WGS) entry which is preliminary data.</text>
</comment>
<evidence type="ECO:0000313" key="11">
    <source>
        <dbReference type="EMBL" id="CAG8540441.1"/>
    </source>
</evidence>
<dbReference type="Proteomes" id="UP000789572">
    <property type="component" value="Unassembled WGS sequence"/>
</dbReference>
<feature type="compositionally biased region" description="Polar residues" evidence="8">
    <location>
        <begin position="829"/>
        <end position="843"/>
    </location>
</feature>
<feature type="compositionally biased region" description="Low complexity" evidence="8">
    <location>
        <begin position="1010"/>
        <end position="1021"/>
    </location>
</feature>
<feature type="compositionally biased region" description="Polar residues" evidence="8">
    <location>
        <begin position="663"/>
        <end position="689"/>
    </location>
</feature>
<protein>
    <recommendedName>
        <fullName evidence="4">polynucleotide adenylyltransferase</fullName>
        <ecNumber evidence="4">2.7.7.19</ecNumber>
    </recommendedName>
</protein>
<feature type="compositionally biased region" description="Polar residues" evidence="8">
    <location>
        <begin position="1200"/>
        <end position="1220"/>
    </location>
</feature>
<feature type="compositionally biased region" description="Polar residues" evidence="8">
    <location>
        <begin position="1399"/>
        <end position="1416"/>
    </location>
</feature>